<dbReference type="Proteomes" id="UP000186601">
    <property type="component" value="Unassembled WGS sequence"/>
</dbReference>
<reference evidence="1 2" key="1">
    <citation type="submission" date="2018-02" db="EMBL/GenBank/DDBJ databases">
        <title>Genome sequence of the basidiomycete white-rot fungus Phlebia centrifuga.</title>
        <authorList>
            <person name="Granchi Z."/>
            <person name="Peng M."/>
            <person name="de Vries R.P."/>
            <person name="Hilden K."/>
            <person name="Makela M.R."/>
            <person name="Grigoriev I."/>
            <person name="Riley R."/>
        </authorList>
    </citation>
    <scope>NUCLEOTIDE SEQUENCE [LARGE SCALE GENOMIC DNA]</scope>
    <source>
        <strain evidence="1 2">FBCC195</strain>
    </source>
</reference>
<protein>
    <submittedName>
        <fullName evidence="1">Uncharacterized protein</fullName>
    </submittedName>
</protein>
<evidence type="ECO:0000313" key="1">
    <source>
        <dbReference type="EMBL" id="PSR74679.1"/>
    </source>
</evidence>
<proteinExistence type="predicted"/>
<dbReference type="EMBL" id="MLYV02000965">
    <property type="protein sequence ID" value="PSR74679.1"/>
    <property type="molecule type" value="Genomic_DNA"/>
</dbReference>
<accession>A0A2R6NQ83</accession>
<name>A0A2R6NQ83_9APHY</name>
<sequence length="73" mass="7919">MSSLSLEVPTTLARARQSTIDEVSAYISCGAPLNLHQGWNIPSHGHLQATGLSARSRMDPLVEDQIGKDNMML</sequence>
<comment type="caution">
    <text evidence="1">The sequence shown here is derived from an EMBL/GenBank/DDBJ whole genome shotgun (WGS) entry which is preliminary data.</text>
</comment>
<organism evidence="1 2">
    <name type="scientific">Hermanssonia centrifuga</name>
    <dbReference type="NCBI Taxonomy" id="98765"/>
    <lineage>
        <taxon>Eukaryota</taxon>
        <taxon>Fungi</taxon>
        <taxon>Dikarya</taxon>
        <taxon>Basidiomycota</taxon>
        <taxon>Agaricomycotina</taxon>
        <taxon>Agaricomycetes</taxon>
        <taxon>Polyporales</taxon>
        <taxon>Meruliaceae</taxon>
        <taxon>Hermanssonia</taxon>
    </lineage>
</organism>
<gene>
    <name evidence="1" type="ORF">PHLCEN_2v9645</name>
</gene>
<evidence type="ECO:0000313" key="2">
    <source>
        <dbReference type="Proteomes" id="UP000186601"/>
    </source>
</evidence>
<dbReference type="AlphaFoldDB" id="A0A2R6NQ83"/>
<keyword evidence="2" id="KW-1185">Reference proteome</keyword>